<dbReference type="PANTHER" id="PTHR12570:SF65">
    <property type="entry name" value="MAGNESIUM TRANSPORTER NIPA9-RELATED"/>
    <property type="match status" value="1"/>
</dbReference>
<dbReference type="RefSeq" id="XP_024722473.1">
    <property type="nucleotide sequence ID" value="XM_024870163.1"/>
</dbReference>
<dbReference type="Pfam" id="PF05653">
    <property type="entry name" value="Mg_trans_NIPA"/>
    <property type="match status" value="1"/>
</dbReference>
<organism evidence="7 8">
    <name type="scientific">Amorphotheca resinae ATCC 22711</name>
    <dbReference type="NCBI Taxonomy" id="857342"/>
    <lineage>
        <taxon>Eukaryota</taxon>
        <taxon>Fungi</taxon>
        <taxon>Dikarya</taxon>
        <taxon>Ascomycota</taxon>
        <taxon>Pezizomycotina</taxon>
        <taxon>Leotiomycetes</taxon>
        <taxon>Helotiales</taxon>
        <taxon>Amorphothecaceae</taxon>
        <taxon>Amorphotheca</taxon>
    </lineage>
</organism>
<dbReference type="InterPro" id="IPR037185">
    <property type="entry name" value="EmrE-like"/>
</dbReference>
<name>A0A2T3B6F9_AMORE</name>
<feature type="region of interest" description="Disordered" evidence="5">
    <location>
        <begin position="395"/>
        <end position="498"/>
    </location>
</feature>
<feature type="transmembrane region" description="Helical" evidence="6">
    <location>
        <begin position="238"/>
        <end position="261"/>
    </location>
</feature>
<evidence type="ECO:0000313" key="8">
    <source>
        <dbReference type="Proteomes" id="UP000241818"/>
    </source>
</evidence>
<comment type="subcellular location">
    <subcellularLocation>
        <location evidence="1">Membrane</location>
        <topology evidence="1">Multi-pass membrane protein</topology>
    </subcellularLocation>
</comment>
<protein>
    <submittedName>
        <fullName evidence="7">Uncharacterized protein</fullName>
    </submittedName>
</protein>
<feature type="compositionally biased region" description="Acidic residues" evidence="5">
    <location>
        <begin position="712"/>
        <end position="721"/>
    </location>
</feature>
<keyword evidence="3 6" id="KW-1133">Transmembrane helix</keyword>
<feature type="region of interest" description="Disordered" evidence="5">
    <location>
        <begin position="77"/>
        <end position="146"/>
    </location>
</feature>
<dbReference type="GeneID" id="36578244"/>
<evidence type="ECO:0000256" key="3">
    <source>
        <dbReference type="ARBA" id="ARBA00022989"/>
    </source>
</evidence>
<dbReference type="PANTHER" id="PTHR12570">
    <property type="match status" value="1"/>
</dbReference>
<keyword evidence="4 6" id="KW-0472">Membrane</keyword>
<dbReference type="Proteomes" id="UP000241818">
    <property type="component" value="Unassembled WGS sequence"/>
</dbReference>
<feature type="compositionally biased region" description="Polar residues" evidence="5">
    <location>
        <begin position="661"/>
        <end position="673"/>
    </location>
</feature>
<feature type="transmembrane region" description="Helical" evidence="6">
    <location>
        <begin position="154"/>
        <end position="174"/>
    </location>
</feature>
<feature type="region of interest" description="Disordered" evidence="5">
    <location>
        <begin position="529"/>
        <end position="569"/>
    </location>
</feature>
<feature type="compositionally biased region" description="Polar residues" evidence="5">
    <location>
        <begin position="478"/>
        <end position="494"/>
    </location>
</feature>
<feature type="compositionally biased region" description="Acidic residues" evidence="5">
    <location>
        <begin position="399"/>
        <end position="409"/>
    </location>
</feature>
<feature type="transmembrane region" description="Helical" evidence="6">
    <location>
        <begin position="309"/>
        <end position="329"/>
    </location>
</feature>
<feature type="transmembrane region" description="Helical" evidence="6">
    <location>
        <begin position="341"/>
        <end position="361"/>
    </location>
</feature>
<evidence type="ECO:0000256" key="5">
    <source>
        <dbReference type="SAM" id="MobiDB-lite"/>
    </source>
</evidence>
<feature type="transmembrane region" description="Helical" evidence="6">
    <location>
        <begin position="46"/>
        <end position="66"/>
    </location>
</feature>
<evidence type="ECO:0000256" key="4">
    <source>
        <dbReference type="ARBA" id="ARBA00023136"/>
    </source>
</evidence>
<keyword evidence="8" id="KW-1185">Reference proteome</keyword>
<keyword evidence="2 6" id="KW-0812">Transmembrane</keyword>
<dbReference type="GO" id="GO:0016020">
    <property type="term" value="C:membrane"/>
    <property type="evidence" value="ECO:0007669"/>
    <property type="project" value="UniProtKB-SubCell"/>
</dbReference>
<evidence type="ECO:0000256" key="2">
    <source>
        <dbReference type="ARBA" id="ARBA00022692"/>
    </source>
</evidence>
<feature type="compositionally biased region" description="Basic and acidic residues" evidence="5">
    <location>
        <begin position="77"/>
        <end position="86"/>
    </location>
</feature>
<feature type="compositionally biased region" description="Basic and acidic residues" evidence="5">
    <location>
        <begin position="410"/>
        <end position="437"/>
    </location>
</feature>
<feature type="region of interest" description="Disordered" evidence="5">
    <location>
        <begin position="619"/>
        <end position="721"/>
    </location>
</feature>
<evidence type="ECO:0000256" key="6">
    <source>
        <dbReference type="SAM" id="Phobius"/>
    </source>
</evidence>
<feature type="compositionally biased region" description="Polar residues" evidence="5">
    <location>
        <begin position="680"/>
        <end position="696"/>
    </location>
</feature>
<feature type="compositionally biased region" description="Polar residues" evidence="5">
    <location>
        <begin position="124"/>
        <end position="146"/>
    </location>
</feature>
<dbReference type="AlphaFoldDB" id="A0A2T3B6F9"/>
<feature type="transmembrane region" description="Helical" evidence="6">
    <location>
        <begin position="273"/>
        <end position="289"/>
    </location>
</feature>
<dbReference type="EMBL" id="KZ679009">
    <property type="protein sequence ID" value="PSS22318.1"/>
    <property type="molecule type" value="Genomic_DNA"/>
</dbReference>
<proteinExistence type="predicted"/>
<dbReference type="SUPFAM" id="SSF103481">
    <property type="entry name" value="Multidrug resistance efflux transporter EmrE"/>
    <property type="match status" value="1"/>
</dbReference>
<sequence length="721" mass="78640">MYLPTSPLGTAITTPSNAPAWAEATVPSIPQLVVSTGDSQLQRWSSLIGIITAIVGNVLISFALNIQRYAHIRLHKERSERREKARNAAKALQRGYGTTREDGPNGNQTIEENGHDDEEPDDPLQQSFHSTDSQSTAYSDSGQKPDSSYLQSPYWWGGIVLMAIGEAGNFLAYGFAPASIVSPLGVVALISNCVIAPIMLKEHFRLRDFWGVVIAVAGAVTVVLSAKQQERKLGPHEIWGAITTTEFEVYMAITIILTGGLMSASPKYGRRTILIDLGLVGLFGGYTALSTKGVASMLSSTLWRAFTTPVTYALLAVLIGTALMQVKYINRALQRFDSTQVIPVQFVMFTLSVIIGSAILYRDFEKATAHSMTKFVGGCLLTFFGVYLITSGRPRNVNGEDEESSDEEREERISLIDQDPTREDTRYTDEAGKDMPIRRASKAPQNDDSDYDDDAQDRRRSSHISFIDPLHRPRTPRVHSSPSYQPSVRITTSDHTPEQSLGAAEVPLLSNPWQSPTDEPLRAVRHPSLQGLHRTTSSTLPPTEAHTSFIDPSKPPTARSVTQGNIDTHPDLQQAPVLLQAERPLTPAKNTISRIMPGPLVSPLSGGLSAVVADSLRRGVDPPLRNRSLRRPRFPVERSKSVSQRYTDGSDEAIDALGASPSKNGDTADTLSKSLEPESFTWSTMTRARTLSNTLSGLLWGGQQRTERPGAGDEEAGPSGS</sequence>
<feature type="transmembrane region" description="Helical" evidence="6">
    <location>
        <begin position="209"/>
        <end position="226"/>
    </location>
</feature>
<dbReference type="OrthoDB" id="165382at2759"/>
<dbReference type="InParanoid" id="A0A2T3B6F9"/>
<accession>A0A2T3B6F9</accession>
<reference evidence="7 8" key="1">
    <citation type="journal article" date="2018" name="New Phytol.">
        <title>Comparative genomics and transcriptomics depict ericoid mycorrhizal fungi as versatile saprotrophs and plant mutualists.</title>
        <authorList>
            <person name="Martino E."/>
            <person name="Morin E."/>
            <person name="Grelet G.A."/>
            <person name="Kuo A."/>
            <person name="Kohler A."/>
            <person name="Daghino S."/>
            <person name="Barry K.W."/>
            <person name="Cichocki N."/>
            <person name="Clum A."/>
            <person name="Dockter R.B."/>
            <person name="Hainaut M."/>
            <person name="Kuo R.C."/>
            <person name="LaButti K."/>
            <person name="Lindahl B.D."/>
            <person name="Lindquist E.A."/>
            <person name="Lipzen A."/>
            <person name="Khouja H.R."/>
            <person name="Magnuson J."/>
            <person name="Murat C."/>
            <person name="Ohm R.A."/>
            <person name="Singer S.W."/>
            <person name="Spatafora J.W."/>
            <person name="Wang M."/>
            <person name="Veneault-Fourrey C."/>
            <person name="Henrissat B."/>
            <person name="Grigoriev I.V."/>
            <person name="Martin F.M."/>
            <person name="Perotto S."/>
        </authorList>
    </citation>
    <scope>NUCLEOTIDE SEQUENCE [LARGE SCALE GENOMIC DNA]</scope>
    <source>
        <strain evidence="7 8">ATCC 22711</strain>
    </source>
</reference>
<dbReference type="InterPro" id="IPR008521">
    <property type="entry name" value="Mg_trans_NIPA"/>
</dbReference>
<gene>
    <name evidence="7" type="ORF">M430DRAFT_99136</name>
</gene>
<feature type="transmembrane region" description="Helical" evidence="6">
    <location>
        <begin position="367"/>
        <end position="389"/>
    </location>
</feature>
<dbReference type="GO" id="GO:0015095">
    <property type="term" value="F:magnesium ion transmembrane transporter activity"/>
    <property type="evidence" value="ECO:0007669"/>
    <property type="project" value="InterPro"/>
</dbReference>
<evidence type="ECO:0000256" key="1">
    <source>
        <dbReference type="ARBA" id="ARBA00004141"/>
    </source>
</evidence>
<evidence type="ECO:0000313" key="7">
    <source>
        <dbReference type="EMBL" id="PSS22318.1"/>
    </source>
</evidence>